<comment type="caution">
    <text evidence="2">The sequence shown here is derived from an EMBL/GenBank/DDBJ whole genome shotgun (WGS) entry which is preliminary data.</text>
</comment>
<evidence type="ECO:0000313" key="3">
    <source>
        <dbReference type="Proteomes" id="UP000829685"/>
    </source>
</evidence>
<dbReference type="InterPro" id="IPR017956">
    <property type="entry name" value="AT_hook_DNA-bd_motif"/>
</dbReference>
<evidence type="ECO:0000313" key="2">
    <source>
        <dbReference type="EMBL" id="KAI1858553.1"/>
    </source>
</evidence>
<protein>
    <recommendedName>
        <fullName evidence="4">C2H2-type domain-containing protein</fullName>
    </recommendedName>
</protein>
<dbReference type="AlphaFoldDB" id="A0A9P9WDQ8"/>
<gene>
    <name evidence="2" type="ORF">JX265_010646</name>
</gene>
<evidence type="ECO:0000256" key="1">
    <source>
        <dbReference type="SAM" id="MobiDB-lite"/>
    </source>
</evidence>
<name>A0A9P9WDQ8_9PEZI</name>
<dbReference type="EMBL" id="JAFIMR010000036">
    <property type="protein sequence ID" value="KAI1858553.1"/>
    <property type="molecule type" value="Genomic_DNA"/>
</dbReference>
<dbReference type="PRINTS" id="PR00929">
    <property type="entry name" value="ATHOOK"/>
</dbReference>
<reference evidence="2" key="1">
    <citation type="submission" date="2021-03" db="EMBL/GenBank/DDBJ databases">
        <title>Revisited historic fungal species revealed as producer of novel bioactive compounds through whole genome sequencing and comparative genomics.</title>
        <authorList>
            <person name="Vignolle G.A."/>
            <person name="Hochenegger N."/>
            <person name="Mach R.L."/>
            <person name="Mach-Aigner A.R."/>
            <person name="Javad Rahimi M."/>
            <person name="Salim K.A."/>
            <person name="Chan C.M."/>
            <person name="Lim L.B.L."/>
            <person name="Cai F."/>
            <person name="Druzhinina I.S."/>
            <person name="U'Ren J.M."/>
            <person name="Derntl C."/>
        </authorList>
    </citation>
    <scope>NUCLEOTIDE SEQUENCE</scope>
    <source>
        <strain evidence="2">TUCIM 5799</strain>
    </source>
</reference>
<evidence type="ECO:0008006" key="4">
    <source>
        <dbReference type="Google" id="ProtNLM"/>
    </source>
</evidence>
<accession>A0A9P9WDQ8</accession>
<dbReference type="GO" id="GO:0003677">
    <property type="term" value="F:DNA binding"/>
    <property type="evidence" value="ECO:0007669"/>
    <property type="project" value="InterPro"/>
</dbReference>
<feature type="region of interest" description="Disordered" evidence="1">
    <location>
        <begin position="74"/>
        <end position="177"/>
    </location>
</feature>
<keyword evidence="3" id="KW-1185">Reference proteome</keyword>
<organism evidence="2 3">
    <name type="scientific">Neoarthrinium moseri</name>
    <dbReference type="NCBI Taxonomy" id="1658444"/>
    <lineage>
        <taxon>Eukaryota</taxon>
        <taxon>Fungi</taxon>
        <taxon>Dikarya</taxon>
        <taxon>Ascomycota</taxon>
        <taxon>Pezizomycotina</taxon>
        <taxon>Sordariomycetes</taxon>
        <taxon>Xylariomycetidae</taxon>
        <taxon>Amphisphaeriales</taxon>
        <taxon>Apiosporaceae</taxon>
        <taxon>Neoarthrinium</taxon>
    </lineage>
</organism>
<dbReference type="Proteomes" id="UP000829685">
    <property type="component" value="Unassembled WGS sequence"/>
</dbReference>
<sequence>MATVQVGEYEMIFDHGGSGSEEMGGDASSRLDADNLTELTPIVASDVVASKEPMLRPEVLSSKQKLSNISSALTSSYQTPVSEQDLEMDRGRLRSRPPTNSTYSAEVTEALARMDQEVGPPRKRGRPKGWKPGMSYAEMRGNPPPPPRKSKKPLAKSGSGTPVNGETKKRGRPHKDLTFSMRETYLKSTPNYISFGCGWHDEVTSDICPAELQNMETLRRHIYFVHGDMDPLICRWGKCAKQEPPTEYVDEDAFRLHMEEAHLESYMWHMGDGIQNNGIWTLKQDPNKLPDYLFDKDGNQVTPSIHDQQLEDHAGMLERKRKLREIRRLAEENAPTEKEYLKQILGLSKGLP</sequence>
<proteinExistence type="predicted"/>